<keyword evidence="3" id="KW-0808">Transferase</keyword>
<comment type="similarity">
    <text evidence="2">In the N-terminal section; belongs to the N-acetylglucosamine-1-phosphate uridyltransferase family.</text>
</comment>
<protein>
    <recommendedName>
        <fullName evidence="9">MobA-like NTP transferase domain-containing protein</fullName>
    </recommendedName>
</protein>
<evidence type="ECO:0000256" key="5">
    <source>
        <dbReference type="ARBA" id="ARBA00023315"/>
    </source>
</evidence>
<keyword evidence="5" id="KW-0012">Acyltransferase</keyword>
<dbReference type="InterPro" id="IPR025877">
    <property type="entry name" value="MobA-like_NTP_Trfase"/>
</dbReference>
<dbReference type="Gene3D" id="3.90.550.10">
    <property type="entry name" value="Spore Coat Polysaccharide Biosynthesis Protein SpsA, Chain A"/>
    <property type="match status" value="1"/>
</dbReference>
<dbReference type="SUPFAM" id="SSF53448">
    <property type="entry name" value="Nucleotide-diphospho-sugar transferases"/>
    <property type="match status" value="1"/>
</dbReference>
<sequence length="253" mass="28252">MTDFIILAAGKGTRLKTETSKALIKVLGIPMIHYTVDLAESTGICSNIFVVTSNVNREDIEKELSGEKCYFIIQKEQLGTGDAVRSVIDNNANLNDNVLVLLVDHPLIPLNAILKLNDVHIKGDSPLSMVTACVPNYEGIYAGFYHDGRIKRDENGNILGIIEPTEATEYEMKIKEINTSLYMFNRDWLIENMSKIKINEKKGEYYLTDLVKLAVDQGVKIGSVQIDAKDSAGINTQKDLETVESFLKEKNHE</sequence>
<evidence type="ECO:0000259" key="9">
    <source>
        <dbReference type="Pfam" id="PF12804"/>
    </source>
</evidence>
<comment type="similarity">
    <text evidence="1">In the C-terminal section; belongs to the transferase hexapeptide repeat family.</text>
</comment>
<comment type="function">
    <text evidence="8">Catalyzes the last two sequential reactions in the de novo biosynthetic pathway for UDP-N-acetylglucosamine (UDP-GlcNAc). The C-terminal domain catalyzes the transfer of acetyl group from acetyl coenzyme A to glucosamine-1-phosphate (GlcN-1-P) to produce N-acetylglucosamine-1-phosphate (GlcNAc-1-P), which is converted into UDP-GlcNAc by the transfer of uridine 5-monophosphate (from uridine 5-triphosphate), a reaction catalyzed by the N-terminal domain.</text>
</comment>
<organism evidence="10 11">
    <name type="scientific">Candidatus Staskawiczbacteria bacterium RIFOXYB1_FULL_37_44</name>
    <dbReference type="NCBI Taxonomy" id="1802223"/>
    <lineage>
        <taxon>Bacteria</taxon>
        <taxon>Candidatus Staskawicziibacteriota</taxon>
    </lineage>
</organism>
<comment type="caution">
    <text evidence="10">The sequence shown here is derived from an EMBL/GenBank/DDBJ whole genome shotgun (WGS) entry which is preliminary data.</text>
</comment>
<comment type="catalytic activity">
    <reaction evidence="6">
        <text>alpha-D-glucosamine 1-phosphate + acetyl-CoA = N-acetyl-alpha-D-glucosamine 1-phosphate + CoA + H(+)</text>
        <dbReference type="Rhea" id="RHEA:13725"/>
        <dbReference type="ChEBI" id="CHEBI:15378"/>
        <dbReference type="ChEBI" id="CHEBI:57287"/>
        <dbReference type="ChEBI" id="CHEBI:57288"/>
        <dbReference type="ChEBI" id="CHEBI:57776"/>
        <dbReference type="ChEBI" id="CHEBI:58516"/>
        <dbReference type="EC" id="2.3.1.157"/>
    </reaction>
</comment>
<dbReference type="GO" id="GO:0019134">
    <property type="term" value="F:glucosamine-1-phosphate N-acetyltransferase activity"/>
    <property type="evidence" value="ECO:0007669"/>
    <property type="project" value="UniProtKB-EC"/>
</dbReference>
<evidence type="ECO:0000313" key="10">
    <source>
        <dbReference type="EMBL" id="OGZ79102.1"/>
    </source>
</evidence>
<dbReference type="GO" id="GO:0003977">
    <property type="term" value="F:UDP-N-acetylglucosamine diphosphorylase activity"/>
    <property type="evidence" value="ECO:0007669"/>
    <property type="project" value="UniProtKB-EC"/>
</dbReference>
<dbReference type="EMBL" id="MHPJ01000009">
    <property type="protein sequence ID" value="OGZ79102.1"/>
    <property type="molecule type" value="Genomic_DNA"/>
</dbReference>
<dbReference type="PANTHER" id="PTHR43584:SF3">
    <property type="entry name" value="BIFUNCTIONAL PROTEIN GLMU"/>
    <property type="match status" value="1"/>
</dbReference>
<evidence type="ECO:0000256" key="6">
    <source>
        <dbReference type="ARBA" id="ARBA00048247"/>
    </source>
</evidence>
<dbReference type="AlphaFoldDB" id="A0A1G2IWM6"/>
<dbReference type="Proteomes" id="UP000178650">
    <property type="component" value="Unassembled WGS sequence"/>
</dbReference>
<dbReference type="PANTHER" id="PTHR43584">
    <property type="entry name" value="NUCLEOTIDYL TRANSFERASE"/>
    <property type="match status" value="1"/>
</dbReference>
<keyword evidence="4" id="KW-0548">Nucleotidyltransferase</keyword>
<dbReference type="STRING" id="1802223.A2358_03910"/>
<evidence type="ECO:0000256" key="3">
    <source>
        <dbReference type="ARBA" id="ARBA00022679"/>
    </source>
</evidence>
<proteinExistence type="inferred from homology"/>
<dbReference type="InterPro" id="IPR050065">
    <property type="entry name" value="GlmU-like"/>
</dbReference>
<dbReference type="InterPro" id="IPR029044">
    <property type="entry name" value="Nucleotide-diphossugar_trans"/>
</dbReference>
<evidence type="ECO:0000256" key="2">
    <source>
        <dbReference type="ARBA" id="ARBA00007947"/>
    </source>
</evidence>
<comment type="catalytic activity">
    <reaction evidence="7">
        <text>N-acetyl-alpha-D-glucosamine 1-phosphate + UTP + H(+) = UDP-N-acetyl-alpha-D-glucosamine + diphosphate</text>
        <dbReference type="Rhea" id="RHEA:13509"/>
        <dbReference type="ChEBI" id="CHEBI:15378"/>
        <dbReference type="ChEBI" id="CHEBI:33019"/>
        <dbReference type="ChEBI" id="CHEBI:46398"/>
        <dbReference type="ChEBI" id="CHEBI:57705"/>
        <dbReference type="ChEBI" id="CHEBI:57776"/>
        <dbReference type="EC" id="2.7.7.23"/>
    </reaction>
</comment>
<dbReference type="Pfam" id="PF12804">
    <property type="entry name" value="NTP_transf_3"/>
    <property type="match status" value="1"/>
</dbReference>
<evidence type="ECO:0000313" key="11">
    <source>
        <dbReference type="Proteomes" id="UP000178650"/>
    </source>
</evidence>
<reference evidence="10 11" key="1">
    <citation type="journal article" date="2016" name="Nat. Commun.">
        <title>Thousands of microbial genomes shed light on interconnected biogeochemical processes in an aquifer system.</title>
        <authorList>
            <person name="Anantharaman K."/>
            <person name="Brown C.T."/>
            <person name="Hug L.A."/>
            <person name="Sharon I."/>
            <person name="Castelle C.J."/>
            <person name="Probst A.J."/>
            <person name="Thomas B.C."/>
            <person name="Singh A."/>
            <person name="Wilkins M.J."/>
            <person name="Karaoz U."/>
            <person name="Brodie E.L."/>
            <person name="Williams K.H."/>
            <person name="Hubbard S.S."/>
            <person name="Banfield J.F."/>
        </authorList>
    </citation>
    <scope>NUCLEOTIDE SEQUENCE [LARGE SCALE GENOMIC DNA]</scope>
</reference>
<gene>
    <name evidence="10" type="ORF">A2358_03910</name>
</gene>
<feature type="domain" description="MobA-like NTP transferase" evidence="9">
    <location>
        <begin position="5"/>
        <end position="121"/>
    </location>
</feature>
<evidence type="ECO:0000256" key="7">
    <source>
        <dbReference type="ARBA" id="ARBA00048493"/>
    </source>
</evidence>
<evidence type="ECO:0000256" key="8">
    <source>
        <dbReference type="ARBA" id="ARBA00049628"/>
    </source>
</evidence>
<accession>A0A1G2IWM6</accession>
<evidence type="ECO:0000256" key="1">
    <source>
        <dbReference type="ARBA" id="ARBA00007707"/>
    </source>
</evidence>
<evidence type="ECO:0000256" key="4">
    <source>
        <dbReference type="ARBA" id="ARBA00022695"/>
    </source>
</evidence>
<name>A0A1G2IWM6_9BACT</name>